<sequence>MQSFHSVPVGTRGPTEEAKKAAMEQVVEGLLDDACVKCSKGKAFFGGDQIGYLDIALGCFLGWVRVTEKTSHLKLLDESKTPHLVKWADSFSADASVKDVMPETDKLAEFAKALMAKFKAPPPS</sequence>
<dbReference type="EMBL" id="WJXA01000013">
    <property type="protein sequence ID" value="KAF7119649.1"/>
    <property type="molecule type" value="Genomic_DNA"/>
</dbReference>
<dbReference type="FunFam" id="1.20.1050.10:FF:000016">
    <property type="entry name" value="Glutathione S-transferase U9"/>
    <property type="match status" value="1"/>
</dbReference>
<reference evidence="7" key="1">
    <citation type="submission" date="2019-11" db="EMBL/GenBank/DDBJ databases">
        <authorList>
            <person name="Liu Y."/>
            <person name="Hou J."/>
            <person name="Li T.-Q."/>
            <person name="Guan C.-H."/>
            <person name="Wu X."/>
            <person name="Wu H.-Z."/>
            <person name="Ling F."/>
            <person name="Zhang R."/>
            <person name="Shi X.-G."/>
            <person name="Ren J.-P."/>
            <person name="Chen E.-F."/>
            <person name="Sun J.-M."/>
        </authorList>
    </citation>
    <scope>NUCLEOTIDE SEQUENCE</scope>
    <source>
        <strain evidence="7">Adult_tree_wgs_1</strain>
        <tissue evidence="7">Leaves</tissue>
    </source>
</reference>
<evidence type="ECO:0000259" key="6">
    <source>
        <dbReference type="PROSITE" id="PS50405"/>
    </source>
</evidence>
<dbReference type="InterPro" id="IPR036282">
    <property type="entry name" value="Glutathione-S-Trfase_C_sf"/>
</dbReference>
<dbReference type="Pfam" id="PF00043">
    <property type="entry name" value="GST_C"/>
    <property type="match status" value="1"/>
</dbReference>
<dbReference type="Proteomes" id="UP000626092">
    <property type="component" value="Unassembled WGS sequence"/>
</dbReference>
<protein>
    <recommendedName>
        <fullName evidence="1">glutathione transferase</fullName>
        <ecNumber evidence="1">2.5.1.18</ecNumber>
    </recommendedName>
</protein>
<evidence type="ECO:0000256" key="5">
    <source>
        <dbReference type="ARBA" id="ARBA00047960"/>
    </source>
</evidence>
<dbReference type="GO" id="GO:0005737">
    <property type="term" value="C:cytoplasm"/>
    <property type="evidence" value="ECO:0007669"/>
    <property type="project" value="TreeGrafter"/>
</dbReference>
<dbReference type="GO" id="GO:0006749">
    <property type="term" value="P:glutathione metabolic process"/>
    <property type="evidence" value="ECO:0007669"/>
    <property type="project" value="InterPro"/>
</dbReference>
<name>A0A834FYV1_RHOSS</name>
<dbReference type="EC" id="2.5.1.18" evidence="1"/>
<accession>A0A834FYV1</accession>
<dbReference type="GO" id="GO:0004364">
    <property type="term" value="F:glutathione transferase activity"/>
    <property type="evidence" value="ECO:0007669"/>
    <property type="project" value="UniProtKB-EC"/>
</dbReference>
<gene>
    <name evidence="7" type="ORF">RHSIM_Rhsim13G0148800</name>
</gene>
<dbReference type="SUPFAM" id="SSF47616">
    <property type="entry name" value="GST C-terminal domain-like"/>
    <property type="match status" value="1"/>
</dbReference>
<keyword evidence="8" id="KW-1185">Reference proteome</keyword>
<dbReference type="CDD" id="cd03185">
    <property type="entry name" value="GST_C_Tau"/>
    <property type="match status" value="1"/>
</dbReference>
<dbReference type="Gene3D" id="1.20.1050.10">
    <property type="match status" value="1"/>
</dbReference>
<evidence type="ECO:0000256" key="1">
    <source>
        <dbReference type="ARBA" id="ARBA00012452"/>
    </source>
</evidence>
<evidence type="ECO:0000313" key="8">
    <source>
        <dbReference type="Proteomes" id="UP000626092"/>
    </source>
</evidence>
<comment type="catalytic activity">
    <reaction evidence="5">
        <text>RX + glutathione = an S-substituted glutathione + a halide anion + H(+)</text>
        <dbReference type="Rhea" id="RHEA:16437"/>
        <dbReference type="ChEBI" id="CHEBI:15378"/>
        <dbReference type="ChEBI" id="CHEBI:16042"/>
        <dbReference type="ChEBI" id="CHEBI:17792"/>
        <dbReference type="ChEBI" id="CHEBI:57925"/>
        <dbReference type="ChEBI" id="CHEBI:90779"/>
        <dbReference type="EC" id="2.5.1.18"/>
    </reaction>
</comment>
<comment type="caution">
    <text evidence="7">The sequence shown here is derived from an EMBL/GenBank/DDBJ whole genome shotgun (WGS) entry which is preliminary data.</text>
</comment>
<feature type="domain" description="GST C-terminal" evidence="6">
    <location>
        <begin position="1"/>
        <end position="114"/>
    </location>
</feature>
<dbReference type="PANTHER" id="PTHR11260">
    <property type="entry name" value="GLUTATHIONE S-TRANSFERASE, GST, SUPERFAMILY, GST DOMAIN CONTAINING"/>
    <property type="match status" value="1"/>
</dbReference>
<organism evidence="7 8">
    <name type="scientific">Rhododendron simsii</name>
    <name type="common">Sims's rhododendron</name>
    <dbReference type="NCBI Taxonomy" id="118357"/>
    <lineage>
        <taxon>Eukaryota</taxon>
        <taxon>Viridiplantae</taxon>
        <taxon>Streptophyta</taxon>
        <taxon>Embryophyta</taxon>
        <taxon>Tracheophyta</taxon>
        <taxon>Spermatophyta</taxon>
        <taxon>Magnoliopsida</taxon>
        <taxon>eudicotyledons</taxon>
        <taxon>Gunneridae</taxon>
        <taxon>Pentapetalae</taxon>
        <taxon>asterids</taxon>
        <taxon>Ericales</taxon>
        <taxon>Ericaceae</taxon>
        <taxon>Ericoideae</taxon>
        <taxon>Rhodoreae</taxon>
        <taxon>Rhododendron</taxon>
    </lineage>
</organism>
<dbReference type="InterPro" id="IPR010987">
    <property type="entry name" value="Glutathione-S-Trfase_C-like"/>
</dbReference>
<comment type="similarity">
    <text evidence="4">Belongs to the GST superfamily. Tau family.</text>
</comment>
<dbReference type="OrthoDB" id="4951845at2759"/>
<dbReference type="InterPro" id="IPR045074">
    <property type="entry name" value="GST_C_Tau"/>
</dbReference>
<evidence type="ECO:0000256" key="4">
    <source>
        <dbReference type="ARBA" id="ARBA00025743"/>
    </source>
</evidence>
<keyword evidence="3" id="KW-0808">Transferase</keyword>
<dbReference type="AlphaFoldDB" id="A0A834FYV1"/>
<dbReference type="InterPro" id="IPR004046">
    <property type="entry name" value="GST_C"/>
</dbReference>
<dbReference type="PANTHER" id="PTHR11260:SF615">
    <property type="entry name" value="GLUTATHIONE S-TRANSFERASE U17"/>
    <property type="match status" value="1"/>
</dbReference>
<dbReference type="GO" id="GO:0009407">
    <property type="term" value="P:toxin catabolic process"/>
    <property type="evidence" value="ECO:0007669"/>
    <property type="project" value="UniProtKB-ARBA"/>
</dbReference>
<dbReference type="InterPro" id="IPR045073">
    <property type="entry name" value="Omega/Tau-like"/>
</dbReference>
<proteinExistence type="inferred from homology"/>
<evidence type="ECO:0000256" key="3">
    <source>
        <dbReference type="ARBA" id="ARBA00022679"/>
    </source>
</evidence>
<dbReference type="PROSITE" id="PS50405">
    <property type="entry name" value="GST_CTER"/>
    <property type="match status" value="1"/>
</dbReference>
<evidence type="ECO:0000256" key="2">
    <source>
        <dbReference type="ARBA" id="ARBA00022575"/>
    </source>
</evidence>
<keyword evidence="2" id="KW-0216">Detoxification</keyword>
<evidence type="ECO:0000313" key="7">
    <source>
        <dbReference type="EMBL" id="KAF7119649.1"/>
    </source>
</evidence>